<sequence length="158" mass="18184">MQRGPISAEEIVKITNEFPSQIKSIAKLLPLRNKGPFPLCHNNFLHSNIIVNKATFNGLVTYPKFIQVMPQSFNLPQHYNQDRHPLKKSVREKRRKQQDYIKIVKTAEGKDNLLSTSLSSNLNQASAYSYKAFTTKELGFYNKVVTKLKKKRHLVIVT</sequence>
<keyword evidence="2" id="KW-1185">Reference proteome</keyword>
<name>A0A166LW33_9PEZI</name>
<proteinExistence type="predicted"/>
<dbReference type="EMBL" id="LFIV01000301">
    <property type="protein sequence ID" value="KZL63992.1"/>
    <property type="molecule type" value="Genomic_DNA"/>
</dbReference>
<dbReference type="Proteomes" id="UP000076552">
    <property type="component" value="Unassembled WGS sequence"/>
</dbReference>
<comment type="caution">
    <text evidence="1">The sequence shown here is derived from an EMBL/GenBank/DDBJ whole genome shotgun (WGS) entry which is preliminary data.</text>
</comment>
<protein>
    <submittedName>
        <fullName evidence="1">Uncharacterized protein</fullName>
    </submittedName>
</protein>
<evidence type="ECO:0000313" key="1">
    <source>
        <dbReference type="EMBL" id="KZL63992.1"/>
    </source>
</evidence>
<dbReference type="AlphaFoldDB" id="A0A166LW33"/>
<dbReference type="STRING" id="708197.A0A166LW33"/>
<gene>
    <name evidence="1" type="ORF">CT0861_02045</name>
</gene>
<reference evidence="1 2" key="1">
    <citation type="submission" date="2015-06" db="EMBL/GenBank/DDBJ databases">
        <title>Survival trade-offs in plant roots during colonization by closely related pathogenic and mutualistic fungi.</title>
        <authorList>
            <person name="Hacquard S."/>
            <person name="Kracher B."/>
            <person name="Hiruma K."/>
            <person name="Weinman A."/>
            <person name="Muench P."/>
            <person name="Garrido Oter R."/>
            <person name="Ver Loren van Themaat E."/>
            <person name="Dallerey J.-F."/>
            <person name="Damm U."/>
            <person name="Henrissat B."/>
            <person name="Lespinet O."/>
            <person name="Thon M."/>
            <person name="Kemen E."/>
            <person name="McHardy A.C."/>
            <person name="Schulze-Lefert P."/>
            <person name="O'Connell R.J."/>
        </authorList>
    </citation>
    <scope>NUCLEOTIDE SEQUENCE [LARGE SCALE GENOMIC DNA]</scope>
    <source>
        <strain evidence="1 2">0861</strain>
    </source>
</reference>
<organism evidence="1 2">
    <name type="scientific">Colletotrichum tofieldiae</name>
    <dbReference type="NCBI Taxonomy" id="708197"/>
    <lineage>
        <taxon>Eukaryota</taxon>
        <taxon>Fungi</taxon>
        <taxon>Dikarya</taxon>
        <taxon>Ascomycota</taxon>
        <taxon>Pezizomycotina</taxon>
        <taxon>Sordariomycetes</taxon>
        <taxon>Hypocreomycetidae</taxon>
        <taxon>Glomerellales</taxon>
        <taxon>Glomerellaceae</taxon>
        <taxon>Colletotrichum</taxon>
        <taxon>Colletotrichum spaethianum species complex</taxon>
    </lineage>
</organism>
<accession>A0A166LW33</accession>
<evidence type="ECO:0000313" key="2">
    <source>
        <dbReference type="Proteomes" id="UP000076552"/>
    </source>
</evidence>